<accession>A0A9P8T8U1</accession>
<evidence type="ECO:0000313" key="1">
    <source>
        <dbReference type="EMBL" id="KAH3670653.1"/>
    </source>
</evidence>
<dbReference type="AlphaFoldDB" id="A0A9P8T8U1"/>
<evidence type="ECO:0000313" key="2">
    <source>
        <dbReference type="Proteomes" id="UP000769157"/>
    </source>
</evidence>
<keyword evidence="2" id="KW-1185">Reference proteome</keyword>
<dbReference type="GeneID" id="70233136"/>
<reference evidence="1" key="2">
    <citation type="submission" date="2021-01" db="EMBL/GenBank/DDBJ databases">
        <authorList>
            <person name="Schikora-Tamarit M.A."/>
        </authorList>
    </citation>
    <scope>NUCLEOTIDE SEQUENCE</scope>
    <source>
        <strain evidence="1">CBS6075</strain>
    </source>
</reference>
<protein>
    <submittedName>
        <fullName evidence="1">Uncharacterized protein</fullName>
    </submittedName>
</protein>
<dbReference type="RefSeq" id="XP_046064078.1">
    <property type="nucleotide sequence ID" value="XM_046201901.1"/>
</dbReference>
<gene>
    <name evidence="1" type="ORF">OGAPHI_001168</name>
</gene>
<proteinExistence type="predicted"/>
<name>A0A9P8T8U1_9ASCO</name>
<organism evidence="1 2">
    <name type="scientific">Ogataea philodendri</name>
    <dbReference type="NCBI Taxonomy" id="1378263"/>
    <lineage>
        <taxon>Eukaryota</taxon>
        <taxon>Fungi</taxon>
        <taxon>Dikarya</taxon>
        <taxon>Ascomycota</taxon>
        <taxon>Saccharomycotina</taxon>
        <taxon>Pichiomycetes</taxon>
        <taxon>Pichiales</taxon>
        <taxon>Pichiaceae</taxon>
        <taxon>Ogataea</taxon>
    </lineage>
</organism>
<dbReference type="Proteomes" id="UP000769157">
    <property type="component" value="Unassembled WGS sequence"/>
</dbReference>
<dbReference type="EMBL" id="JAEUBE010000087">
    <property type="protein sequence ID" value="KAH3670653.1"/>
    <property type="molecule type" value="Genomic_DNA"/>
</dbReference>
<comment type="caution">
    <text evidence="1">The sequence shown here is derived from an EMBL/GenBank/DDBJ whole genome shotgun (WGS) entry which is preliminary data.</text>
</comment>
<sequence>MVRSSEAVIKNRGLAVLSLAPVATQRPSVVQSRAFSKSVWPSHSTTSSGFWERSTILSAGELVANASLSKFGPTYLMSAIVPWLPAMTRTEGKTPFWSSRSTSTIVWSEKTSSTESRPWSSSKTSITLSSSVVSNGTFVVATNFSRSMSQTFMIPYWPAVYTNSLPSTSKNPQASTDCETGTVFTSFHDFVLYIITTLSLPLVMK</sequence>
<reference evidence="1" key="1">
    <citation type="journal article" date="2021" name="Open Biol.">
        <title>Shared evolutionary footprints suggest mitochondrial oxidative damage underlies multiple complex I losses in fungi.</title>
        <authorList>
            <person name="Schikora-Tamarit M.A."/>
            <person name="Marcet-Houben M."/>
            <person name="Nosek J."/>
            <person name="Gabaldon T."/>
        </authorList>
    </citation>
    <scope>NUCLEOTIDE SEQUENCE</scope>
    <source>
        <strain evidence="1">CBS6075</strain>
    </source>
</reference>